<dbReference type="AlphaFoldDB" id="A0A096AIH2"/>
<dbReference type="PANTHER" id="PTHR40841">
    <property type="entry name" value="SIDEROPHORE TRIACETYLFUSARININE C ESTERASE"/>
    <property type="match status" value="1"/>
</dbReference>
<dbReference type="PANTHER" id="PTHR40841:SF2">
    <property type="entry name" value="SIDEROPHORE-DEGRADING ESTERASE (EUROFUNG)"/>
    <property type="match status" value="1"/>
</dbReference>
<sequence length="267" mass="30013">MDELEVVTLSFAKEFKVTSQATHRNYRIQIAVIGPEPKGGYPVLAVLDGDAYFLPVATMANNMVSNQARVDNLSLVVVGVGYSDQQPIDIQQRSLDYTPPPSDLSSHEPANYGQADRFYQFLQKELLPYLIEHYSVNLKHFALFGHSFGGLYGLYDLFQGDSLFSYYILSSPSIWWGDEQILTLVPGSKQLLDNSLKITVGELEGVIARTDTRRNSRNMMGNAERLYQQLKAEGVDVEFKVYPDESHGSVAYKSVLDSLKFLQKQLP</sequence>
<dbReference type="InterPro" id="IPR000801">
    <property type="entry name" value="Esterase-like"/>
</dbReference>
<dbReference type="InterPro" id="IPR052558">
    <property type="entry name" value="Siderophore_Hydrolase_D"/>
</dbReference>
<protein>
    <recommendedName>
        <fullName evidence="5">Esterase</fullName>
    </recommendedName>
</protein>
<reference evidence="3 4" key="1">
    <citation type="submission" date="2014-07" db="EMBL/GenBank/DDBJ databases">
        <authorList>
            <person name="McCorrison J."/>
            <person name="Sanka R."/>
            <person name="Torralba M."/>
            <person name="Gillis M."/>
            <person name="Haft D.H."/>
            <person name="Methe B."/>
            <person name="Sutton G."/>
            <person name="Nelson K.E."/>
        </authorList>
    </citation>
    <scope>NUCLEOTIDE SEQUENCE [LARGE SCALE GENOMIC DNA]</scope>
    <source>
        <strain evidence="3 4">DNF00040</strain>
    </source>
</reference>
<name>A0A096AIH2_9BURK</name>
<evidence type="ECO:0000313" key="4">
    <source>
        <dbReference type="Proteomes" id="UP000029629"/>
    </source>
</evidence>
<comment type="similarity">
    <text evidence="1">Belongs to the esterase D family.</text>
</comment>
<keyword evidence="4" id="KW-1185">Reference proteome</keyword>
<evidence type="ECO:0008006" key="5">
    <source>
        <dbReference type="Google" id="ProtNLM"/>
    </source>
</evidence>
<dbReference type="SUPFAM" id="SSF53474">
    <property type="entry name" value="alpha/beta-Hydrolases"/>
    <property type="match status" value="1"/>
</dbReference>
<keyword evidence="2" id="KW-0378">Hydrolase</keyword>
<dbReference type="Pfam" id="PF00756">
    <property type="entry name" value="Esterase"/>
    <property type="match status" value="1"/>
</dbReference>
<organism evidence="3 4">
    <name type="scientific">Oligella urethralis DNF00040</name>
    <dbReference type="NCBI Taxonomy" id="1401065"/>
    <lineage>
        <taxon>Bacteria</taxon>
        <taxon>Pseudomonadati</taxon>
        <taxon>Pseudomonadota</taxon>
        <taxon>Betaproteobacteria</taxon>
        <taxon>Burkholderiales</taxon>
        <taxon>Alcaligenaceae</taxon>
        <taxon>Oligella</taxon>
    </lineage>
</organism>
<evidence type="ECO:0000256" key="1">
    <source>
        <dbReference type="ARBA" id="ARBA00005622"/>
    </source>
</evidence>
<comment type="caution">
    <text evidence="3">The sequence shown here is derived from an EMBL/GenBank/DDBJ whole genome shotgun (WGS) entry which is preliminary data.</text>
</comment>
<dbReference type="GO" id="GO:0016788">
    <property type="term" value="F:hydrolase activity, acting on ester bonds"/>
    <property type="evidence" value="ECO:0007669"/>
    <property type="project" value="TreeGrafter"/>
</dbReference>
<dbReference type="EMBL" id="JRNI01000024">
    <property type="protein sequence ID" value="KGF30507.1"/>
    <property type="molecule type" value="Genomic_DNA"/>
</dbReference>
<proteinExistence type="inferred from homology"/>
<dbReference type="Proteomes" id="UP000029629">
    <property type="component" value="Unassembled WGS sequence"/>
</dbReference>
<dbReference type="InterPro" id="IPR029058">
    <property type="entry name" value="AB_hydrolase_fold"/>
</dbReference>
<accession>A0A096AIH2</accession>
<evidence type="ECO:0000256" key="2">
    <source>
        <dbReference type="ARBA" id="ARBA00022801"/>
    </source>
</evidence>
<dbReference type="eggNOG" id="COG2819">
    <property type="taxonomic scope" value="Bacteria"/>
</dbReference>
<evidence type="ECO:0000313" key="3">
    <source>
        <dbReference type="EMBL" id="KGF30507.1"/>
    </source>
</evidence>
<dbReference type="Gene3D" id="3.40.50.1820">
    <property type="entry name" value="alpha/beta hydrolase"/>
    <property type="match status" value="1"/>
</dbReference>
<gene>
    <name evidence="3" type="ORF">HMPREF2130_06775</name>
</gene>